<dbReference type="FunFam" id="1.10.10.1210:FF:000001">
    <property type="entry name" value="melanoma-associated antigen D1"/>
    <property type="match status" value="1"/>
</dbReference>
<sequence length="240" mass="27527">MSQSSQTVREEDVNNKARDLVRFFLASTGRKAPIKRNEIVEKVMKDMSRAFNLTMEKAKTIMTNTFGLSIVTLEEPNKSFCVMNQIELDTDHLHLEWGETENQQSALLMILFSIIFMAGERIQDEILWKALKKMGVDFEKTNHEIFGDVKKLVTTEFVQQGYLLYKKIPDTDPPKHEFLWGPRAYAITSKEDVLSFVCQIYGEMDMFDWPQQYDSIHGEGAAAAAKVQQLNGATNQMEVD</sequence>
<accession>A0A7J7KFZ1</accession>
<dbReference type="OrthoDB" id="205198at2759"/>
<protein>
    <submittedName>
        <fullName evidence="2">NDNL2</fullName>
    </submittedName>
</protein>
<dbReference type="PANTHER" id="PTHR11736:SF14">
    <property type="entry name" value="NSE3 HOMOLOG, SMC5-SMC6 COMPLEX COMPONENT"/>
    <property type="match status" value="1"/>
</dbReference>
<evidence type="ECO:0000313" key="2">
    <source>
        <dbReference type="EMBL" id="KAF6036844.1"/>
    </source>
</evidence>
<dbReference type="Gene3D" id="1.10.10.1200">
    <property type="entry name" value="MAGE homology domain, winged helix WH1 motif"/>
    <property type="match status" value="1"/>
</dbReference>
<dbReference type="EMBL" id="VXIV02000660">
    <property type="protein sequence ID" value="KAF6036844.1"/>
    <property type="molecule type" value="Genomic_DNA"/>
</dbReference>
<dbReference type="GO" id="GO:0005634">
    <property type="term" value="C:nucleus"/>
    <property type="evidence" value="ECO:0007669"/>
    <property type="project" value="TreeGrafter"/>
</dbReference>
<gene>
    <name evidence="2" type="ORF">EB796_004847</name>
</gene>
<dbReference type="PROSITE" id="PS50838">
    <property type="entry name" value="MAGE"/>
    <property type="match status" value="1"/>
</dbReference>
<dbReference type="InterPro" id="IPR041899">
    <property type="entry name" value="MAGE_WH2"/>
</dbReference>
<dbReference type="SMART" id="SM01373">
    <property type="entry name" value="MAGE"/>
    <property type="match status" value="1"/>
</dbReference>
<evidence type="ECO:0000259" key="1">
    <source>
        <dbReference type="PROSITE" id="PS50838"/>
    </source>
</evidence>
<proteinExistence type="predicted"/>
<comment type="caution">
    <text evidence="2">The sequence shown here is derived from an EMBL/GenBank/DDBJ whole genome shotgun (WGS) entry which is preliminary data.</text>
</comment>
<dbReference type="PANTHER" id="PTHR11736">
    <property type="entry name" value="MELANOMA-ASSOCIATED ANTIGEN MAGE ANTIGEN"/>
    <property type="match status" value="1"/>
</dbReference>
<dbReference type="AlphaFoldDB" id="A0A7J7KFZ1"/>
<feature type="domain" description="MAGE" evidence="1">
    <location>
        <begin position="13"/>
        <end position="216"/>
    </location>
</feature>
<reference evidence="2" key="1">
    <citation type="submission" date="2020-06" db="EMBL/GenBank/DDBJ databases">
        <title>Draft genome of Bugula neritina, a colonial animal packing powerful symbionts and potential medicines.</title>
        <authorList>
            <person name="Rayko M."/>
        </authorList>
    </citation>
    <scope>NUCLEOTIDE SEQUENCE [LARGE SCALE GENOMIC DNA]</scope>
    <source>
        <strain evidence="2">Kwan_BN1</strain>
    </source>
</reference>
<dbReference type="InterPro" id="IPR002190">
    <property type="entry name" value="MHD_dom"/>
</dbReference>
<dbReference type="Pfam" id="PF01454">
    <property type="entry name" value="MAGE"/>
    <property type="match status" value="1"/>
</dbReference>
<organism evidence="2 3">
    <name type="scientific">Bugula neritina</name>
    <name type="common">Brown bryozoan</name>
    <name type="synonym">Sertularia neritina</name>
    <dbReference type="NCBI Taxonomy" id="10212"/>
    <lineage>
        <taxon>Eukaryota</taxon>
        <taxon>Metazoa</taxon>
        <taxon>Spiralia</taxon>
        <taxon>Lophotrochozoa</taxon>
        <taxon>Bryozoa</taxon>
        <taxon>Gymnolaemata</taxon>
        <taxon>Cheilostomatida</taxon>
        <taxon>Flustrina</taxon>
        <taxon>Buguloidea</taxon>
        <taxon>Bugulidae</taxon>
        <taxon>Bugula</taxon>
    </lineage>
</organism>
<keyword evidence="3" id="KW-1185">Reference proteome</keyword>
<dbReference type="Proteomes" id="UP000593567">
    <property type="component" value="Unassembled WGS sequence"/>
</dbReference>
<name>A0A7J7KFZ1_BUGNE</name>
<evidence type="ECO:0000313" key="3">
    <source>
        <dbReference type="Proteomes" id="UP000593567"/>
    </source>
</evidence>
<dbReference type="InterPro" id="IPR037445">
    <property type="entry name" value="MAGE"/>
</dbReference>
<dbReference type="Gene3D" id="1.10.10.1210">
    <property type="entry name" value="MAGE homology domain, winged helix WH2 motif"/>
    <property type="match status" value="1"/>
</dbReference>
<dbReference type="InterPro" id="IPR041898">
    <property type="entry name" value="MAGE_WH1"/>
</dbReference>